<name>A0A142JIW8_9BURK</name>
<keyword evidence="2" id="KW-0732">Signal</keyword>
<dbReference type="RefSeq" id="WP_062798826.1">
    <property type="nucleotide sequence ID" value="NZ_CP014844.1"/>
</dbReference>
<evidence type="ECO:0000256" key="1">
    <source>
        <dbReference type="ARBA" id="ARBA00004370"/>
    </source>
</evidence>
<keyword evidence="3" id="KW-0472">Membrane</keyword>
<dbReference type="InterPro" id="IPR050810">
    <property type="entry name" value="Bact_Secretion_Sys_Channel"/>
</dbReference>
<keyword evidence="6" id="KW-1185">Reference proteome</keyword>
<dbReference type="Proteomes" id="UP000075238">
    <property type="component" value="Chromosome 1"/>
</dbReference>
<evidence type="ECO:0000313" key="5">
    <source>
        <dbReference type="EMBL" id="AMR78030.1"/>
    </source>
</evidence>
<sequence>MTNSKTQASTHAAVPRTRVAVTISALLGAAALSGCSTLKEDVIALKTQASNKYAEESEKIAQPVPVVTRMRGAWLLGDTVPVVAPPPAFLSRKITFNPPRPVTLSDVAAYITQKLGVSIDTSEVWSVTAGATAAGAIPGVMTPPTVPALTGPSALSINGAPGAAAVANPALGAAGMSTGMGPAQQYFSVDYGGKLSGLLDIVSSKAGVWWKVVEGRGILFYRTETKTFYFPALANKSKGAGQITESSIGNSGGSAVATSNGSPNGSTSGSSTGGSGATTEYDVDVWRDIKDSAQVVAAGAKTAVNPTAGSVTVTGTPTQVRYVEDWAKSLAANQSQQVSLTMDIYTVDVNAEDNYNWNPSVIFKSVSGKFGATLSGPQSPAIVSGTNPLSLTTSILSTATGGLAQFSGSEVAYNALSTLGHVAQVFHQDITILNGSPGLMQLADVAGYLASQTPSASVAIGATPLPPTLTPGSLTTGLTATFLPKILNGKVFLAMDMTNSNDKGFGKAGTDASFIQTPNYNKSSFHQSTMLTPGQSLLLTGIQQQKGKSNSSGVGSSSNYFLGGGVGNTTNKQITAIVITAKVL</sequence>
<accession>A0A142JIW8</accession>
<evidence type="ECO:0000256" key="3">
    <source>
        <dbReference type="ARBA" id="ARBA00023136"/>
    </source>
</evidence>
<evidence type="ECO:0000256" key="2">
    <source>
        <dbReference type="ARBA" id="ARBA00022729"/>
    </source>
</evidence>
<proteinExistence type="predicted"/>
<organism evidence="5 6">
    <name type="scientific">Cupriavidus nantongensis</name>
    <dbReference type="NCBI Taxonomy" id="1796606"/>
    <lineage>
        <taxon>Bacteria</taxon>
        <taxon>Pseudomonadati</taxon>
        <taxon>Pseudomonadota</taxon>
        <taxon>Betaproteobacteria</taxon>
        <taxon>Burkholderiales</taxon>
        <taxon>Burkholderiaceae</taxon>
        <taxon>Cupriavidus</taxon>
    </lineage>
</organism>
<protein>
    <recommendedName>
        <fullName evidence="7">Type IVB pilus formation outer membrane protein, R64 PilN family</fullName>
    </recommendedName>
</protein>
<evidence type="ECO:0008006" key="7">
    <source>
        <dbReference type="Google" id="ProtNLM"/>
    </source>
</evidence>
<evidence type="ECO:0000313" key="6">
    <source>
        <dbReference type="Proteomes" id="UP000075238"/>
    </source>
</evidence>
<reference evidence="5 6" key="1">
    <citation type="submission" date="2016-03" db="EMBL/GenBank/DDBJ databases">
        <title>Complete genome sequence of a novel chlorpyrifos degrading bacterium, Cupriavidus nantongensis sp. X1.</title>
        <authorList>
            <person name="Fang L."/>
        </authorList>
    </citation>
    <scope>NUCLEOTIDE SEQUENCE [LARGE SCALE GENOMIC DNA]</scope>
    <source>
        <strain evidence="5 6">X1</strain>
    </source>
</reference>
<dbReference type="OrthoDB" id="6638496at2"/>
<feature type="compositionally biased region" description="Low complexity" evidence="4">
    <location>
        <begin position="257"/>
        <end position="270"/>
    </location>
</feature>
<feature type="region of interest" description="Disordered" evidence="4">
    <location>
        <begin position="242"/>
        <end position="277"/>
    </location>
</feature>
<dbReference type="PANTHER" id="PTHR30332">
    <property type="entry name" value="PROBABLE GENERAL SECRETION PATHWAY PROTEIN D"/>
    <property type="match status" value="1"/>
</dbReference>
<dbReference type="GO" id="GO:0016020">
    <property type="term" value="C:membrane"/>
    <property type="evidence" value="ECO:0007669"/>
    <property type="project" value="UniProtKB-SubCell"/>
</dbReference>
<dbReference type="PANTHER" id="PTHR30332:SF24">
    <property type="entry name" value="SECRETIN GSPD-RELATED"/>
    <property type="match status" value="1"/>
</dbReference>
<gene>
    <name evidence="5" type="ORF">A2G96_09895</name>
</gene>
<dbReference type="AlphaFoldDB" id="A0A142JIW8"/>
<dbReference type="KEGG" id="cnan:A2G96_09895"/>
<dbReference type="PROSITE" id="PS51257">
    <property type="entry name" value="PROKAR_LIPOPROTEIN"/>
    <property type="match status" value="1"/>
</dbReference>
<comment type="subcellular location">
    <subcellularLocation>
        <location evidence="1">Membrane</location>
    </subcellularLocation>
</comment>
<dbReference type="STRING" id="1796606.A2G96_09895"/>
<dbReference type="EMBL" id="CP014844">
    <property type="protein sequence ID" value="AMR78030.1"/>
    <property type="molecule type" value="Genomic_DNA"/>
</dbReference>
<evidence type="ECO:0000256" key="4">
    <source>
        <dbReference type="SAM" id="MobiDB-lite"/>
    </source>
</evidence>